<evidence type="ECO:0000256" key="7">
    <source>
        <dbReference type="ARBA" id="ARBA00023136"/>
    </source>
</evidence>
<dbReference type="EC" id="2.3.1.275" evidence="10"/>
<keyword evidence="9 10" id="KW-1208">Phospholipid metabolism</keyword>
<keyword evidence="8 10" id="KW-0594">Phospholipid biosynthesis</keyword>
<keyword evidence="3 10" id="KW-0808">Transferase</keyword>
<evidence type="ECO:0000256" key="6">
    <source>
        <dbReference type="ARBA" id="ARBA00023098"/>
    </source>
</evidence>
<dbReference type="NCBIfam" id="TIGR00023">
    <property type="entry name" value="glycerol-3-phosphate 1-O-acyltransferase PlsY"/>
    <property type="match status" value="1"/>
</dbReference>
<keyword evidence="4 10" id="KW-0812">Transmembrane</keyword>
<dbReference type="Proteomes" id="UP000242660">
    <property type="component" value="Unassembled WGS sequence"/>
</dbReference>
<feature type="transmembrane region" description="Helical" evidence="10">
    <location>
        <begin position="110"/>
        <end position="135"/>
    </location>
</feature>
<feature type="transmembrane region" description="Helical" evidence="10">
    <location>
        <begin position="6"/>
        <end position="23"/>
    </location>
</feature>
<dbReference type="InterPro" id="IPR003811">
    <property type="entry name" value="G3P_acylTferase_PlsY"/>
</dbReference>
<dbReference type="PANTHER" id="PTHR30309">
    <property type="entry name" value="INNER MEMBRANE PROTEIN YGIH"/>
    <property type="match status" value="1"/>
</dbReference>
<keyword evidence="12" id="KW-1185">Reference proteome</keyword>
<evidence type="ECO:0000256" key="10">
    <source>
        <dbReference type="HAMAP-Rule" id="MF_01043"/>
    </source>
</evidence>
<keyword evidence="7 10" id="KW-0472">Membrane</keyword>
<comment type="function">
    <text evidence="10">Catalyzes the transfer of an acyl group from acyl-phosphate (acyl-PO(4)) to glycerol-3-phosphate (G3P) to form lysophosphatidic acid (LPA). This enzyme utilizes acyl-phosphate as fatty acyl donor, but not acyl-CoA or acyl-ACP.</text>
</comment>
<comment type="subunit">
    <text evidence="10">Probably interacts with PlsX.</text>
</comment>
<proteinExistence type="inferred from homology"/>
<accession>A0ABX5FFR5</accession>
<feature type="transmembrane region" description="Helical" evidence="10">
    <location>
        <begin position="77"/>
        <end position="98"/>
    </location>
</feature>
<dbReference type="Pfam" id="PF02660">
    <property type="entry name" value="G3P_acyltransf"/>
    <property type="match status" value="1"/>
</dbReference>
<evidence type="ECO:0000256" key="5">
    <source>
        <dbReference type="ARBA" id="ARBA00022989"/>
    </source>
</evidence>
<comment type="subcellular location">
    <subcellularLocation>
        <location evidence="10">Cell membrane</location>
        <topology evidence="10">Multi-pass membrane protein</topology>
    </subcellularLocation>
</comment>
<reference evidence="11 12" key="1">
    <citation type="journal article" date="2017" name="Front. Microbiol.">
        <title>Genome of Ca. Pandoraea novymonadis, an Endosymbiotic Bacterium of the Trypanosomatid Novymonas esmeraldas.</title>
        <authorList>
            <person name="Kostygov A.Y."/>
            <person name="Butenko A."/>
            <person name="Nenarokova A."/>
            <person name="Tashyreva D."/>
            <person name="Flegontov P."/>
            <person name="Lukes J."/>
            <person name="Yurchenko V."/>
        </authorList>
    </citation>
    <scope>NUCLEOTIDE SEQUENCE [LARGE SCALE GENOMIC DNA]</scope>
    <source>
        <strain evidence="11 12">E262</strain>
    </source>
</reference>
<dbReference type="RefSeq" id="WP_106181808.1">
    <property type="nucleotide sequence ID" value="NZ_MUHY01000001.1"/>
</dbReference>
<dbReference type="EMBL" id="MUHY01000001">
    <property type="protein sequence ID" value="PSB91892.1"/>
    <property type="molecule type" value="Genomic_DNA"/>
</dbReference>
<keyword evidence="5 10" id="KW-1133">Transmembrane helix</keyword>
<evidence type="ECO:0000256" key="2">
    <source>
        <dbReference type="ARBA" id="ARBA00022516"/>
    </source>
</evidence>
<evidence type="ECO:0000313" key="12">
    <source>
        <dbReference type="Proteomes" id="UP000242660"/>
    </source>
</evidence>
<organism evidence="11 12">
    <name type="scientific">Candidatus Pandoraea novymonadis</name>
    <dbReference type="NCBI Taxonomy" id="1808959"/>
    <lineage>
        <taxon>Bacteria</taxon>
        <taxon>Pseudomonadati</taxon>
        <taxon>Pseudomonadota</taxon>
        <taxon>Betaproteobacteria</taxon>
        <taxon>Burkholderiales</taxon>
        <taxon>Burkholderiaceae</taxon>
        <taxon>Pandoraea</taxon>
    </lineage>
</organism>
<evidence type="ECO:0000256" key="8">
    <source>
        <dbReference type="ARBA" id="ARBA00023209"/>
    </source>
</evidence>
<evidence type="ECO:0000313" key="11">
    <source>
        <dbReference type="EMBL" id="PSB91892.1"/>
    </source>
</evidence>
<sequence>MATLFFILISYLLGSVPFAVIVSRTMGLRDPRSYGSGNPGATNVLRSGNKIAAFFTLIGDAFKGWLAVFLAECFADFFGVGNFGLSAVALAVFIGHLYPIFLRFKGGKGVATAAGVLFAISPVVGFVVMAVWLIIAVWFRYSSLAALVSAVLAPVFYVLIFGTGPYMISAIFMAILLVYCHRGNITKLLTGKESRID</sequence>
<evidence type="ECO:0000256" key="3">
    <source>
        <dbReference type="ARBA" id="ARBA00022679"/>
    </source>
</evidence>
<comment type="pathway">
    <text evidence="10">Lipid metabolism; phospholipid metabolism.</text>
</comment>
<feature type="transmembrane region" description="Helical" evidence="10">
    <location>
        <begin position="51"/>
        <end position="71"/>
    </location>
</feature>
<evidence type="ECO:0000256" key="4">
    <source>
        <dbReference type="ARBA" id="ARBA00022692"/>
    </source>
</evidence>
<dbReference type="PANTHER" id="PTHR30309:SF0">
    <property type="entry name" value="GLYCEROL-3-PHOSPHATE ACYLTRANSFERASE-RELATED"/>
    <property type="match status" value="1"/>
</dbReference>
<gene>
    <name evidence="10 11" type="primary">plsY</name>
    <name evidence="11" type="ORF">BZL35_00110</name>
</gene>
<keyword evidence="11" id="KW-0012">Acyltransferase</keyword>
<evidence type="ECO:0000256" key="9">
    <source>
        <dbReference type="ARBA" id="ARBA00023264"/>
    </source>
</evidence>
<name>A0ABX5FFR5_9BURK</name>
<feature type="transmembrane region" description="Helical" evidence="10">
    <location>
        <begin position="155"/>
        <end position="179"/>
    </location>
</feature>
<evidence type="ECO:0000256" key="1">
    <source>
        <dbReference type="ARBA" id="ARBA00022475"/>
    </source>
</evidence>
<comment type="similarity">
    <text evidence="10">Belongs to the PlsY family.</text>
</comment>
<keyword evidence="1 10" id="KW-1003">Cell membrane</keyword>
<dbReference type="GO" id="GO:0016746">
    <property type="term" value="F:acyltransferase activity"/>
    <property type="evidence" value="ECO:0007669"/>
    <property type="project" value="UniProtKB-KW"/>
</dbReference>
<comment type="caution">
    <text evidence="11">The sequence shown here is derived from an EMBL/GenBank/DDBJ whole genome shotgun (WGS) entry which is preliminary data.</text>
</comment>
<dbReference type="HAMAP" id="MF_01043">
    <property type="entry name" value="PlsY"/>
    <property type="match status" value="1"/>
</dbReference>
<comment type="catalytic activity">
    <reaction evidence="10">
        <text>an acyl phosphate + sn-glycerol 3-phosphate = a 1-acyl-sn-glycero-3-phosphate + phosphate</text>
        <dbReference type="Rhea" id="RHEA:34075"/>
        <dbReference type="ChEBI" id="CHEBI:43474"/>
        <dbReference type="ChEBI" id="CHEBI:57597"/>
        <dbReference type="ChEBI" id="CHEBI:57970"/>
        <dbReference type="ChEBI" id="CHEBI:59918"/>
        <dbReference type="EC" id="2.3.1.275"/>
    </reaction>
</comment>
<keyword evidence="6 10" id="KW-0443">Lipid metabolism</keyword>
<protein>
    <recommendedName>
        <fullName evidence="10">Glycerol-3-phosphate acyltransferase</fullName>
    </recommendedName>
    <alternativeName>
        <fullName evidence="10">Acyl-PO4 G3P acyltransferase</fullName>
    </alternativeName>
    <alternativeName>
        <fullName evidence="10">Acyl-phosphate--glycerol-3-phosphate acyltransferase</fullName>
    </alternativeName>
    <alternativeName>
        <fullName evidence="10">G3P acyltransferase</fullName>
        <shortName evidence="10">GPAT</shortName>
        <ecNumber evidence="10">2.3.1.275</ecNumber>
    </alternativeName>
    <alternativeName>
        <fullName evidence="10">Lysophosphatidic acid synthase</fullName>
        <shortName evidence="10">LPA synthase</shortName>
    </alternativeName>
</protein>
<dbReference type="SMART" id="SM01207">
    <property type="entry name" value="G3P_acyltransf"/>
    <property type="match status" value="1"/>
</dbReference>
<keyword evidence="2 10" id="KW-0444">Lipid biosynthesis</keyword>